<feature type="region of interest" description="Disordered" evidence="16">
    <location>
        <begin position="1491"/>
        <end position="1523"/>
    </location>
</feature>
<dbReference type="Gene3D" id="3.50.7.10">
    <property type="entry name" value="GroEL"/>
    <property type="match status" value="1"/>
</dbReference>
<feature type="compositionally biased region" description="Low complexity" evidence="16">
    <location>
        <begin position="801"/>
        <end position="815"/>
    </location>
</feature>
<dbReference type="Pfam" id="PF01504">
    <property type="entry name" value="PIP5K"/>
    <property type="match status" value="2"/>
</dbReference>
<evidence type="ECO:0000313" key="21">
    <source>
        <dbReference type="Proteomes" id="UP000801492"/>
    </source>
</evidence>
<keyword evidence="11 15" id="KW-0067">ATP-binding</keyword>
<dbReference type="InterPro" id="IPR036390">
    <property type="entry name" value="WH_DNA-bd_sf"/>
</dbReference>
<dbReference type="InterPro" id="IPR044769">
    <property type="entry name" value="PIKfyve_PIPKc"/>
</dbReference>
<dbReference type="InterPro" id="IPR027409">
    <property type="entry name" value="GroEL-like_apical_dom_sf"/>
</dbReference>
<dbReference type="Gene3D" id="3.30.40.10">
    <property type="entry name" value="Zinc/RING finger domain, C3HC4 (zinc finger)"/>
    <property type="match status" value="1"/>
</dbReference>
<dbReference type="Gene3D" id="3.30.810.10">
    <property type="entry name" value="2-Layer Sandwich"/>
    <property type="match status" value="1"/>
</dbReference>
<dbReference type="GO" id="GO:0032438">
    <property type="term" value="P:melanosome organization"/>
    <property type="evidence" value="ECO:0007669"/>
    <property type="project" value="TreeGrafter"/>
</dbReference>
<feature type="domain" description="DEP" evidence="18">
    <location>
        <begin position="292"/>
        <end position="366"/>
    </location>
</feature>
<protein>
    <recommendedName>
        <fullName evidence="2">1-phosphatidylinositol-3-phosphate 5-kinase</fullName>
        <ecNumber evidence="2">2.7.1.150</ecNumber>
    </recommendedName>
</protein>
<keyword evidence="8 14" id="KW-0863">Zinc-finger</keyword>
<gene>
    <name evidence="20" type="ORF">ILUMI_20693</name>
</gene>
<feature type="region of interest" description="Disordered" evidence="16">
    <location>
        <begin position="1379"/>
        <end position="1408"/>
    </location>
</feature>
<dbReference type="GO" id="GO:0008270">
    <property type="term" value="F:zinc ion binding"/>
    <property type="evidence" value="ECO:0007669"/>
    <property type="project" value="UniProtKB-KW"/>
</dbReference>
<evidence type="ECO:0000256" key="11">
    <source>
        <dbReference type="ARBA" id="ARBA00022840"/>
    </source>
</evidence>
<evidence type="ECO:0000259" key="19">
    <source>
        <dbReference type="PROSITE" id="PS51455"/>
    </source>
</evidence>
<sequence length="1868" mass="210778">MNKNLQSPTKLTEFAPLQSEEKQQSVGQLISKFFKLNKTSPNGDFPSSNLEKSTEHVSQESLPAWAIDSTPEAGESRSDSYYQVDVNEGRSLPNVLKRISNLLALKSSNLQAYSDTDLKQYWMPDSVSKECYECGEKFTTFRRRHHCRVCGQIFCSQCCSQQIPGKIFGCTGDLRVCTYCCKVVLSYLQSPDVGADLTADLKALQENLLNKYGATSPSGSSLSSSTVVLNTTSTSSLEGGGSLRRKISVGYQEEKFALGRSGNGSYLSPEEKCKVLQNSTSLRNLYEEMCRPTTGVPLQTHRYRLRTYTGCFLGSELVDWLICQQKANTRVQAAAICQALLEGSYIECLSEPCSFVDGYALYKLGFVSIESPFTSKAFDIPNQDEPSWIQQIPHESVATDLETEQTSPASNRLQGHFTASSSFMLDLNIEASTVYLSKPPHSMHSPDGCDNLTVDNNIMCEEAPVVKPSEQRELVPESGWHNASHLRDENGEKTVYGLLTNAFSHHEHNLLKQLLSVQGLSGTWTDIIVPLIHEIIDVIRPDKNHDAEDIDIRQYVQFKKVSGGSRNDSKLIGGIVCSKNVAHKSMPSKLDNPKILLLQCPLVYQRTEGRLMSLEPILMQEHEYLRHVVARIVALQPDVILVQRNVSRLAQDLLRDQGMTLVLNVKQNVLERLARCTQADLVTSMDAHIGRPRLGTCKSFYLKTFEIERGGLKTLMFFEGLPLPHLGGTVLLRGASKMDLIKIKQTASFFLFTCYNWRLEKSYLMDEFAQPPHQKDEFFDDSKESTPELPINGENDTEFFSMSTKSNSESSNNDNGKVTKIENNNKATSESRKITLESASDFSDPLLSGNVEDDVFKSNNSEKFSVAELPFSNDFRKALDDTILCISPYLNFSLPYLETEMGKKCKLRSFFPSEIFFSNQIGNKKKVKAIKDANNLETVNNKEQTSKMKPPHPFITARFRTSADSNEFQNLLAHFRACGGRFEHKDIYSDDTDENDFEENKKLIAESEHNHLDALDPLNHQRLAILFCSFSHMSNNAPAFCVKMVVYMEFYGVNDIPLGCFLERYCFRSTYRCASKTCDTPMLKHIRRFVHNGGCLSLSLNSFENEFGEDGIVMWSWCSKCQAVSPVVPMSTDTWSFSFAKYLELRFHGGIYSRRGNSGCQHSLHHDHYQYFGYKNLVASFKYSTVQLWEISLPPSLIKINYNTSSLQSDLIDEIKTLALKGHEIFSTISEKLSTIPSDIEGVITLKQILLKDQTMFKQKIEEVQLKLTSPTLENKDMDFGDPVKEVQVAMWRIEDAITRVKRLIAESVDQWNLRLSESTKKRDSDRKKEKSITIDLESPSAVEAQPLLLDGYETNNVSDNQVGETVPSGGMTAKKIRSLDQDDASGTTSSSPKVHHRSQSDGTVMSQYDDYSHDNKKEIDKKTVKNIFSQLLPSAATVTPMAPPFNQQEHYTLPTGVTVPIVVYESEPSSIVAYALNSYDYKKSLDEITGKKTQSVEPSPSPVHKRKSQSDRERTESGEFANEKTSGILSFLRSKESKTDLLNVSPSSIASDNSNQIEESNVNNDKPEDAKKGKTQHIEVQFLDNNSNFFCRIYYAERFAWLRNLVLPDGEEAYIRSLSRCVQWNAQGGKSGSTFCKTKDDRFVLKEMPKSEIQLFLDSAHNYFLYMQRCLTSGQPTLLGKIVGIYQIIFRNSNTNATLRTNLLVMENLFYNRIVTHKFDLKGSMRNRLVNPDNQDGEIVLLDENLLKMTCETPLYILPHSKAVLTAAIQNDTEFLSEQSVMDYSLLVGLDSDNKELVLGIIDYIRTFTWDKKLETMVKKSGLLGGQGRLPTIISPKEYRKRFIEAMHRYFLVVPDHWAGLGRGLEC</sequence>
<dbReference type="CDD" id="cd15725">
    <property type="entry name" value="FYVE_PIKfyve_Fab1"/>
    <property type="match status" value="1"/>
</dbReference>
<dbReference type="InterPro" id="IPR027483">
    <property type="entry name" value="PInositol-4-P-4/5-kinase_C_sf"/>
</dbReference>
<evidence type="ECO:0000256" key="15">
    <source>
        <dbReference type="PROSITE-ProRule" id="PRU00781"/>
    </source>
</evidence>
<feature type="domain" description="FYVE-type" evidence="17">
    <location>
        <begin position="125"/>
        <end position="180"/>
    </location>
</feature>
<dbReference type="InterPro" id="IPR037378">
    <property type="entry name" value="PIKfyve_DEP"/>
</dbReference>
<dbReference type="InterPro" id="IPR002498">
    <property type="entry name" value="PInositol-4-P-4/5-kinase_core"/>
</dbReference>
<dbReference type="GO" id="GO:0010008">
    <property type="term" value="C:endosome membrane"/>
    <property type="evidence" value="ECO:0007669"/>
    <property type="project" value="UniProtKB-SubCell"/>
</dbReference>
<dbReference type="SMART" id="SM00064">
    <property type="entry name" value="FYVE"/>
    <property type="match status" value="1"/>
</dbReference>
<evidence type="ECO:0000256" key="14">
    <source>
        <dbReference type="PROSITE-ProRule" id="PRU00091"/>
    </source>
</evidence>
<feature type="domain" description="PIPK" evidence="19">
    <location>
        <begin position="1522"/>
        <end position="1852"/>
    </location>
</feature>
<dbReference type="Gene3D" id="1.10.10.10">
    <property type="entry name" value="Winged helix-like DNA-binding domain superfamily/Winged helix DNA-binding domain"/>
    <property type="match status" value="1"/>
</dbReference>
<evidence type="ECO:0000256" key="5">
    <source>
        <dbReference type="ARBA" id="ARBA00022723"/>
    </source>
</evidence>
<feature type="region of interest" description="Disordered" evidence="16">
    <location>
        <begin position="37"/>
        <end position="79"/>
    </location>
</feature>
<dbReference type="GO" id="GO:0046488">
    <property type="term" value="P:phosphatidylinositol metabolic process"/>
    <property type="evidence" value="ECO:0007669"/>
    <property type="project" value="UniProtKB-UniRule"/>
</dbReference>
<evidence type="ECO:0000256" key="16">
    <source>
        <dbReference type="SAM" id="MobiDB-lite"/>
    </source>
</evidence>
<dbReference type="GO" id="GO:0035556">
    <property type="term" value="P:intracellular signal transduction"/>
    <property type="evidence" value="ECO:0007669"/>
    <property type="project" value="InterPro"/>
</dbReference>
<feature type="region of interest" description="Disordered" evidence="16">
    <location>
        <begin position="1"/>
        <end position="21"/>
    </location>
</feature>
<evidence type="ECO:0000256" key="6">
    <source>
        <dbReference type="ARBA" id="ARBA00022741"/>
    </source>
</evidence>
<comment type="catalytic activity">
    <reaction evidence="13">
        <text>a 1,2-diacyl-sn-glycero-3-phospho-(1D-myo-inositol-3-phosphate) + ATP = a 1,2-diacyl-sn-glycero-3-phospho-(1D-myo-inositol-3,5-bisphosphate) + ADP + H(+)</text>
        <dbReference type="Rhea" id="RHEA:13609"/>
        <dbReference type="ChEBI" id="CHEBI:15378"/>
        <dbReference type="ChEBI" id="CHEBI:30616"/>
        <dbReference type="ChEBI" id="CHEBI:57923"/>
        <dbReference type="ChEBI" id="CHEBI:58088"/>
        <dbReference type="ChEBI" id="CHEBI:456216"/>
        <dbReference type="EC" id="2.7.1.150"/>
    </reaction>
    <physiologicalReaction direction="left-to-right" evidence="13">
        <dbReference type="Rhea" id="RHEA:13610"/>
    </physiologicalReaction>
</comment>
<keyword evidence="12" id="KW-0472">Membrane</keyword>
<dbReference type="InterPro" id="IPR017455">
    <property type="entry name" value="Znf_FYVE-rel"/>
</dbReference>
<proteinExistence type="predicted"/>
<dbReference type="InterPro" id="IPR036388">
    <property type="entry name" value="WH-like_DNA-bd_sf"/>
</dbReference>
<dbReference type="PANTHER" id="PTHR46715">
    <property type="entry name" value="1-PHOSPHATIDYLINOSITOL 3-PHOSPHATE 5-KINASE"/>
    <property type="match status" value="1"/>
</dbReference>
<dbReference type="Gene3D" id="3.30.800.10">
    <property type="entry name" value="Phosphatidylinositol Phosphate Kinase II Beta"/>
    <property type="match status" value="1"/>
</dbReference>
<feature type="region of interest" description="Disordered" evidence="16">
    <location>
        <begin position="775"/>
        <end position="832"/>
    </location>
</feature>
<dbReference type="CDD" id="cd04448">
    <property type="entry name" value="DEP_PIKfyve"/>
    <property type="match status" value="1"/>
</dbReference>
<evidence type="ECO:0000313" key="20">
    <source>
        <dbReference type="EMBL" id="KAF2885485.1"/>
    </source>
</evidence>
<dbReference type="Pfam" id="PF00610">
    <property type="entry name" value="DEP"/>
    <property type="match status" value="1"/>
</dbReference>
<dbReference type="PANTHER" id="PTHR46715:SF1">
    <property type="entry name" value="1-PHOSPHATIDYLINOSITOL 3-PHOSPHATE 5-KINASE"/>
    <property type="match status" value="1"/>
</dbReference>
<dbReference type="InterPro" id="IPR000591">
    <property type="entry name" value="DEP_dom"/>
</dbReference>
<dbReference type="InterPro" id="IPR027484">
    <property type="entry name" value="PInositol-4-P-5-kinase_N"/>
</dbReference>
<comment type="subcellular location">
    <subcellularLocation>
        <location evidence="1">Endosome membrane</location>
    </subcellularLocation>
</comment>
<dbReference type="GO" id="GO:0000285">
    <property type="term" value="F:1-phosphatidylinositol-3-phosphate 5-kinase activity"/>
    <property type="evidence" value="ECO:0007669"/>
    <property type="project" value="UniProtKB-EC"/>
</dbReference>
<reference evidence="20" key="1">
    <citation type="submission" date="2019-08" db="EMBL/GenBank/DDBJ databases">
        <title>The genome of the North American firefly Photinus pyralis.</title>
        <authorList>
            <consortium name="Photinus pyralis genome working group"/>
            <person name="Fallon T.R."/>
            <person name="Sander Lower S.E."/>
            <person name="Weng J.-K."/>
        </authorList>
    </citation>
    <scope>NUCLEOTIDE SEQUENCE</scope>
    <source>
        <strain evidence="20">TRF0915ILg1</strain>
        <tissue evidence="20">Whole body</tissue>
    </source>
</reference>
<keyword evidence="21" id="KW-1185">Reference proteome</keyword>
<dbReference type="FunFam" id="3.30.40.10:FF:000057">
    <property type="entry name" value="1-phosphatidylinositol 3-phosphate 5-kinase isoform X1"/>
    <property type="match status" value="1"/>
</dbReference>
<evidence type="ECO:0000256" key="4">
    <source>
        <dbReference type="ARBA" id="ARBA00022679"/>
    </source>
</evidence>
<comment type="caution">
    <text evidence="20">The sequence shown here is derived from an EMBL/GenBank/DDBJ whole genome shotgun (WGS) entry which is preliminary data.</text>
</comment>
<dbReference type="SMART" id="SM00049">
    <property type="entry name" value="DEP"/>
    <property type="match status" value="1"/>
</dbReference>
<evidence type="ECO:0000256" key="2">
    <source>
        <dbReference type="ARBA" id="ARBA00012009"/>
    </source>
</evidence>
<dbReference type="FunFam" id="3.30.810.10:FF:000001">
    <property type="entry name" value="1-phosphatidylinositol 3-phosphate 5-kinase FAB1"/>
    <property type="match status" value="1"/>
</dbReference>
<dbReference type="InterPro" id="IPR011011">
    <property type="entry name" value="Znf_FYVE_PHD"/>
</dbReference>
<dbReference type="CDD" id="cd03334">
    <property type="entry name" value="Fab1_TCP"/>
    <property type="match status" value="1"/>
</dbReference>
<dbReference type="CDD" id="cd17300">
    <property type="entry name" value="PIPKc_PIKfyve"/>
    <property type="match status" value="1"/>
</dbReference>
<evidence type="ECO:0000256" key="13">
    <source>
        <dbReference type="ARBA" id="ARBA00052820"/>
    </source>
</evidence>
<evidence type="ECO:0000256" key="12">
    <source>
        <dbReference type="ARBA" id="ARBA00023136"/>
    </source>
</evidence>
<feature type="compositionally biased region" description="Basic and acidic residues" evidence="16">
    <location>
        <begin position="1509"/>
        <end position="1518"/>
    </location>
</feature>
<dbReference type="Pfam" id="PF01363">
    <property type="entry name" value="FYVE"/>
    <property type="match status" value="1"/>
</dbReference>
<dbReference type="InterPro" id="IPR000306">
    <property type="entry name" value="Znf_FYVE"/>
</dbReference>
<dbReference type="EMBL" id="VTPC01089932">
    <property type="protein sequence ID" value="KAF2885485.1"/>
    <property type="molecule type" value="Genomic_DNA"/>
</dbReference>
<dbReference type="SUPFAM" id="SSF52029">
    <property type="entry name" value="GroEL apical domain-like"/>
    <property type="match status" value="1"/>
</dbReference>
<evidence type="ECO:0000259" key="18">
    <source>
        <dbReference type="PROSITE" id="PS50186"/>
    </source>
</evidence>
<evidence type="ECO:0000256" key="9">
    <source>
        <dbReference type="ARBA" id="ARBA00022777"/>
    </source>
</evidence>
<dbReference type="InterPro" id="IPR043548">
    <property type="entry name" value="PIKfyve"/>
</dbReference>
<dbReference type="InterPro" id="IPR002423">
    <property type="entry name" value="Cpn60/GroEL/TCP-1"/>
</dbReference>
<organism evidence="20 21">
    <name type="scientific">Ignelater luminosus</name>
    <name type="common">Cucubano</name>
    <name type="synonym">Pyrophorus luminosus</name>
    <dbReference type="NCBI Taxonomy" id="2038154"/>
    <lineage>
        <taxon>Eukaryota</taxon>
        <taxon>Metazoa</taxon>
        <taxon>Ecdysozoa</taxon>
        <taxon>Arthropoda</taxon>
        <taxon>Hexapoda</taxon>
        <taxon>Insecta</taxon>
        <taxon>Pterygota</taxon>
        <taxon>Neoptera</taxon>
        <taxon>Endopterygota</taxon>
        <taxon>Coleoptera</taxon>
        <taxon>Polyphaga</taxon>
        <taxon>Elateriformia</taxon>
        <taxon>Elateroidea</taxon>
        <taxon>Elateridae</taxon>
        <taxon>Agrypninae</taxon>
        <taxon>Pyrophorini</taxon>
        <taxon>Ignelater</taxon>
    </lineage>
</organism>
<feature type="compositionally biased region" description="Polar residues" evidence="16">
    <location>
        <begin position="37"/>
        <end position="51"/>
    </location>
</feature>
<dbReference type="GO" id="GO:1903426">
    <property type="term" value="P:regulation of reactive oxygen species biosynthetic process"/>
    <property type="evidence" value="ECO:0007669"/>
    <property type="project" value="TreeGrafter"/>
</dbReference>
<dbReference type="PROSITE" id="PS50186">
    <property type="entry name" value="DEP"/>
    <property type="match status" value="1"/>
</dbReference>
<dbReference type="Proteomes" id="UP000801492">
    <property type="component" value="Unassembled WGS sequence"/>
</dbReference>
<dbReference type="FunFam" id="3.50.7.10:FF:000007">
    <property type="entry name" value="1-phosphatidylinositol 3-phosphate 5-kinase isoform X1"/>
    <property type="match status" value="1"/>
</dbReference>
<keyword evidence="9 15" id="KW-0418">Kinase</keyword>
<name>A0A8K0CDN7_IGNLU</name>
<keyword evidence="10" id="KW-0862">Zinc</keyword>
<dbReference type="SMART" id="SM00330">
    <property type="entry name" value="PIPKc"/>
    <property type="match status" value="1"/>
</dbReference>
<evidence type="ECO:0000256" key="3">
    <source>
        <dbReference type="ARBA" id="ARBA00022553"/>
    </source>
</evidence>
<evidence type="ECO:0000256" key="1">
    <source>
        <dbReference type="ARBA" id="ARBA00004608"/>
    </source>
</evidence>
<feature type="compositionally biased region" description="Polar residues" evidence="16">
    <location>
        <begin position="1545"/>
        <end position="1565"/>
    </location>
</feature>
<dbReference type="GO" id="GO:0005524">
    <property type="term" value="F:ATP binding"/>
    <property type="evidence" value="ECO:0007669"/>
    <property type="project" value="UniProtKB-UniRule"/>
</dbReference>
<dbReference type="PROSITE" id="PS50178">
    <property type="entry name" value="ZF_FYVE"/>
    <property type="match status" value="1"/>
</dbReference>
<dbReference type="PROSITE" id="PS51455">
    <property type="entry name" value="PIPK"/>
    <property type="match status" value="1"/>
</dbReference>
<feature type="region of interest" description="Disordered" evidence="16">
    <location>
        <begin position="1545"/>
        <end position="1572"/>
    </location>
</feature>
<evidence type="ECO:0000256" key="8">
    <source>
        <dbReference type="ARBA" id="ARBA00022771"/>
    </source>
</evidence>
<evidence type="ECO:0000259" key="17">
    <source>
        <dbReference type="PROSITE" id="PS50178"/>
    </source>
</evidence>
<feature type="compositionally biased region" description="Basic and acidic residues" evidence="16">
    <location>
        <begin position="775"/>
        <end position="786"/>
    </location>
</feature>
<evidence type="ECO:0000256" key="7">
    <source>
        <dbReference type="ARBA" id="ARBA00022753"/>
    </source>
</evidence>
<dbReference type="EC" id="2.7.1.150" evidence="2"/>
<keyword evidence="7" id="KW-0967">Endosome</keyword>
<evidence type="ECO:0000256" key="10">
    <source>
        <dbReference type="ARBA" id="ARBA00022833"/>
    </source>
</evidence>
<dbReference type="SUPFAM" id="SSF46785">
    <property type="entry name" value="Winged helix' DNA-binding domain"/>
    <property type="match status" value="1"/>
</dbReference>
<keyword evidence="5" id="KW-0479">Metal-binding</keyword>
<keyword evidence="6 15" id="KW-0547">Nucleotide-binding</keyword>
<dbReference type="GO" id="GO:0052810">
    <property type="term" value="F:1-phosphatidylinositol-5-kinase activity"/>
    <property type="evidence" value="ECO:0007669"/>
    <property type="project" value="TreeGrafter"/>
</dbReference>
<dbReference type="GO" id="GO:0090385">
    <property type="term" value="P:phagosome-lysosome fusion"/>
    <property type="evidence" value="ECO:0007669"/>
    <property type="project" value="TreeGrafter"/>
</dbReference>
<dbReference type="Pfam" id="PF00118">
    <property type="entry name" value="Cpn60_TCP1"/>
    <property type="match status" value="1"/>
</dbReference>
<dbReference type="SUPFAM" id="SSF57903">
    <property type="entry name" value="FYVE/PHD zinc finger"/>
    <property type="match status" value="1"/>
</dbReference>
<dbReference type="InterPro" id="IPR013083">
    <property type="entry name" value="Znf_RING/FYVE/PHD"/>
</dbReference>
<feature type="compositionally biased region" description="Polar residues" evidence="16">
    <location>
        <begin position="1"/>
        <end position="10"/>
    </location>
</feature>
<keyword evidence="3" id="KW-0597">Phosphoprotein</keyword>
<dbReference type="SUPFAM" id="SSF56104">
    <property type="entry name" value="SAICAR synthase-like"/>
    <property type="match status" value="1"/>
</dbReference>
<keyword evidence="4 15" id="KW-0808">Transferase</keyword>
<accession>A0A8K0CDN7</accession>
<dbReference type="OrthoDB" id="158357at2759"/>